<evidence type="ECO:0000256" key="1">
    <source>
        <dbReference type="SAM" id="MobiDB-lite"/>
    </source>
</evidence>
<evidence type="ECO:0000313" key="2">
    <source>
        <dbReference type="EMBL" id="KAF4653569.1"/>
    </source>
</evidence>
<proteinExistence type="predicted"/>
<reference evidence="4 5" key="1">
    <citation type="submission" date="2020-04" db="EMBL/GenBank/DDBJ databases">
        <title>Perkinsus olseni comparative genomics.</title>
        <authorList>
            <person name="Bogema D.R."/>
        </authorList>
    </citation>
    <scope>NUCLEOTIDE SEQUENCE [LARGE SCALE GENOMIC DNA]</scope>
    <source>
        <strain evidence="2">ATCC PRA-179</strain>
        <strain evidence="3">ATCC PRA-31</strain>
    </source>
</reference>
<protein>
    <submittedName>
        <fullName evidence="3">Uncharacterized protein</fullName>
    </submittedName>
</protein>
<feature type="compositionally biased region" description="Low complexity" evidence="1">
    <location>
        <begin position="358"/>
        <end position="367"/>
    </location>
</feature>
<organism evidence="3 5">
    <name type="scientific">Perkinsus olseni</name>
    <name type="common">Perkinsus atlanticus</name>
    <dbReference type="NCBI Taxonomy" id="32597"/>
    <lineage>
        <taxon>Eukaryota</taxon>
        <taxon>Sar</taxon>
        <taxon>Alveolata</taxon>
        <taxon>Perkinsozoa</taxon>
        <taxon>Perkinsea</taxon>
        <taxon>Perkinsida</taxon>
        <taxon>Perkinsidae</taxon>
        <taxon>Perkinsus</taxon>
    </lineage>
</organism>
<dbReference type="Proteomes" id="UP000572268">
    <property type="component" value="Unassembled WGS sequence"/>
</dbReference>
<accession>A0A7J6LA47</accession>
<gene>
    <name evidence="3" type="ORF">FOL46_007997</name>
    <name evidence="2" type="ORF">FOZ61_008879</name>
</gene>
<sequence length="607" mass="67790">MALLRRYLSRWLAPILHILYRYLSHTISNLGYFFGILCGSSSEKEEKSQLPPISVGLMEMPLWLDIGLSERLTSTLRPLRSVVTEVLCSLCDLIVALHDLQEYVLLVIDENGQRKLQPFIDNMMYFSMSWISAACDPSSVSGKLTVMDIVAGCRPPAPVLSDSAYYAILVSPIREEIRQLHASFHPLCHIGVVSPSGSIPTSMRSGDERLVLVDCKHVDEKGSIPPEDVNIRMQLRIEQLKRCMNRLARSCAELDIEFHRSDFLLQYIHNCKQDFRIFGGYAINEIQSLQLKEYQTRNAWTRILQRANSSEATVFDPDCRQKLVVAMYRVLIYSTTVMRLASIAEFAVGECERAHEFSNPSSGVSSNSHKKAVPQGREEDGAGPGIWPGSKAKSDCFDWAQNVAVRALTGSPIDRAVGDLCVKAVRSMDFPLHSSDDVSDMEDVLGQLFSNEWLDLLLPPGSCRVEYTDYRERGFISRLVGAVGDLRKGVDEALEFAKASGGYPAERRAKNAIHSIWRELTRTQVEGYLQHFGSFVAQYSPVVQKPLSERLNTSLGQEVRVDLPVMNLYPLYPSGPCLRVLELQRAKPGDASVTSPVMSPTTAVAAH</sequence>
<evidence type="ECO:0000313" key="3">
    <source>
        <dbReference type="EMBL" id="KAF4656098.1"/>
    </source>
</evidence>
<comment type="caution">
    <text evidence="3">The sequence shown here is derived from an EMBL/GenBank/DDBJ whole genome shotgun (WGS) entry which is preliminary data.</text>
</comment>
<feature type="region of interest" description="Disordered" evidence="1">
    <location>
        <begin position="356"/>
        <end position="385"/>
    </location>
</feature>
<evidence type="ECO:0000313" key="5">
    <source>
        <dbReference type="Proteomes" id="UP000572268"/>
    </source>
</evidence>
<evidence type="ECO:0000313" key="4">
    <source>
        <dbReference type="Proteomes" id="UP000570595"/>
    </source>
</evidence>
<name>A0A7J6LA47_PEROL</name>
<dbReference type="Proteomes" id="UP000570595">
    <property type="component" value="Unassembled WGS sequence"/>
</dbReference>
<dbReference type="EMBL" id="JABANN010000603">
    <property type="protein sequence ID" value="KAF4656098.1"/>
    <property type="molecule type" value="Genomic_DNA"/>
</dbReference>
<dbReference type="OrthoDB" id="10311635at2759"/>
<dbReference type="EMBL" id="JABAHT010000609">
    <property type="protein sequence ID" value="KAF4653569.1"/>
    <property type="molecule type" value="Genomic_DNA"/>
</dbReference>
<dbReference type="AlphaFoldDB" id="A0A7J6LA47"/>